<keyword evidence="9 11" id="KW-1015">Disulfide bond</keyword>
<dbReference type="SUPFAM" id="SSF82671">
    <property type="entry name" value="SEA domain"/>
    <property type="match status" value="1"/>
</dbReference>
<evidence type="ECO:0000256" key="11">
    <source>
        <dbReference type="PROSITE-ProRule" id="PRU00124"/>
    </source>
</evidence>
<evidence type="ECO:0000313" key="19">
    <source>
        <dbReference type="Proteomes" id="UP000664991"/>
    </source>
</evidence>
<reference evidence="18 19" key="1">
    <citation type="submission" date="2020-12" db="EMBL/GenBank/DDBJ databases">
        <title>De novo assembly of Tibetan sheep genome.</title>
        <authorList>
            <person name="Li X."/>
        </authorList>
    </citation>
    <scope>NUCLEOTIDE SEQUENCE [LARGE SCALE GENOMIC DNA]</scope>
    <source>
        <tissue evidence="18">Heart</tissue>
    </source>
</reference>
<dbReference type="SUPFAM" id="SSF57424">
    <property type="entry name" value="LDL receptor-like module"/>
    <property type="match status" value="2"/>
</dbReference>
<dbReference type="Pfam" id="PF00057">
    <property type="entry name" value="Ldl_recept_a"/>
    <property type="match status" value="2"/>
</dbReference>
<gene>
    <name evidence="18" type="ORF">JEQ12_001355</name>
</gene>
<evidence type="ECO:0008006" key="20">
    <source>
        <dbReference type="Google" id="ProtNLM"/>
    </source>
</evidence>
<feature type="domain" description="CUB" evidence="14">
    <location>
        <begin position="455"/>
        <end position="568"/>
    </location>
</feature>
<dbReference type="InterPro" id="IPR033223">
    <property type="entry name" value="TTMP"/>
</dbReference>
<feature type="disulfide bond" evidence="11">
    <location>
        <begin position="692"/>
        <end position="704"/>
    </location>
</feature>
<dbReference type="GO" id="GO:0016020">
    <property type="term" value="C:membrane"/>
    <property type="evidence" value="ECO:0007669"/>
    <property type="project" value="UniProtKB-SubCell"/>
</dbReference>
<dbReference type="CDD" id="cd00112">
    <property type="entry name" value="LDLa"/>
    <property type="match status" value="2"/>
</dbReference>
<dbReference type="PROSITE" id="PS51122">
    <property type="entry name" value="CALPONIN_2"/>
    <property type="match status" value="1"/>
</dbReference>
<dbReference type="Proteomes" id="UP000664991">
    <property type="component" value="Unassembled WGS sequence"/>
</dbReference>
<comment type="caution">
    <text evidence="18">The sequence shown here is derived from an EMBL/GenBank/DDBJ whole genome shotgun (WGS) entry which is preliminary data.</text>
</comment>
<dbReference type="CDD" id="cd21281">
    <property type="entry name" value="CH_TAGLN3"/>
    <property type="match status" value="1"/>
</dbReference>
<evidence type="ECO:0000256" key="12">
    <source>
        <dbReference type="SAM" id="MobiDB-lite"/>
    </source>
</evidence>
<dbReference type="PROSITE" id="PS50024">
    <property type="entry name" value="SEA"/>
    <property type="match status" value="1"/>
</dbReference>
<dbReference type="InterPro" id="IPR002172">
    <property type="entry name" value="LDrepeatLR_classA_rpt"/>
</dbReference>
<evidence type="ECO:0000259" key="15">
    <source>
        <dbReference type="PROSITE" id="PS50021"/>
    </source>
</evidence>
<evidence type="ECO:0000256" key="5">
    <source>
        <dbReference type="ARBA" id="ARBA00022968"/>
    </source>
</evidence>
<dbReference type="PANTHER" id="PTHR14636">
    <property type="entry name" value="TPA-INDUCED TRANSMEMBRANE PROTEIN"/>
    <property type="match status" value="1"/>
</dbReference>
<dbReference type="GO" id="GO:0006508">
    <property type="term" value="P:proteolysis"/>
    <property type="evidence" value="ECO:0007669"/>
    <property type="project" value="InterPro"/>
</dbReference>
<dbReference type="FunFam" id="4.10.400.10:FF:000065">
    <property type="entry name" value="Transmembrane protease serine 7"/>
    <property type="match status" value="1"/>
</dbReference>
<evidence type="ECO:0000256" key="2">
    <source>
        <dbReference type="ARBA" id="ARBA00009631"/>
    </source>
</evidence>
<evidence type="ECO:0000256" key="3">
    <source>
        <dbReference type="ARBA" id="ARBA00022692"/>
    </source>
</evidence>
<feature type="domain" description="Calponin-homology (CH)" evidence="15">
    <location>
        <begin position="41"/>
        <end position="153"/>
    </location>
</feature>
<dbReference type="PROSITE" id="PS50068">
    <property type="entry name" value="LDLRA_2"/>
    <property type="match status" value="2"/>
</dbReference>
<dbReference type="InterPro" id="IPR000082">
    <property type="entry name" value="SEA_dom"/>
</dbReference>
<comment type="subcellular location">
    <subcellularLocation>
        <location evidence="1">Membrane</location>
        <topology evidence="1">Single-pass type II membrane protein</topology>
    </subcellularLocation>
</comment>
<dbReference type="InterPro" id="IPR003096">
    <property type="entry name" value="SM22_calponin"/>
</dbReference>
<proteinExistence type="inferred from homology"/>
<evidence type="ECO:0000256" key="6">
    <source>
        <dbReference type="ARBA" id="ARBA00022989"/>
    </source>
</evidence>
<dbReference type="Gene3D" id="4.10.400.10">
    <property type="entry name" value="Low-density Lipoprotein Receptor"/>
    <property type="match status" value="2"/>
</dbReference>
<dbReference type="Gene3D" id="2.60.120.290">
    <property type="entry name" value="Spermadhesin, CUB domain"/>
    <property type="match status" value="2"/>
</dbReference>
<dbReference type="PROSITE" id="PS01209">
    <property type="entry name" value="LDLRA_1"/>
    <property type="match status" value="1"/>
</dbReference>
<dbReference type="PROSITE" id="PS50021">
    <property type="entry name" value="CH"/>
    <property type="match status" value="1"/>
</dbReference>
<keyword evidence="5" id="KW-0735">Signal-anchor</keyword>
<evidence type="ECO:0000256" key="1">
    <source>
        <dbReference type="ARBA" id="ARBA00004606"/>
    </source>
</evidence>
<dbReference type="InterPro" id="IPR001254">
    <property type="entry name" value="Trypsin_dom"/>
</dbReference>
<evidence type="ECO:0000256" key="8">
    <source>
        <dbReference type="ARBA" id="ARBA00023145"/>
    </source>
</evidence>
<feature type="disulfide bond" evidence="11">
    <location>
        <begin position="699"/>
        <end position="717"/>
    </location>
</feature>
<comment type="caution">
    <text evidence="11">Lacks conserved residue(s) required for the propagation of feature annotation.</text>
</comment>
<dbReference type="InterPro" id="IPR036055">
    <property type="entry name" value="LDL_receptor-like_sf"/>
</dbReference>
<keyword evidence="8" id="KW-0865">Zymogen</keyword>
<dbReference type="Gene3D" id="4.10.1220.10">
    <property type="entry name" value="EGF-type module"/>
    <property type="match status" value="1"/>
</dbReference>
<dbReference type="InterPro" id="IPR036364">
    <property type="entry name" value="SEA_dom_sf"/>
</dbReference>
<dbReference type="PRINTS" id="PR00888">
    <property type="entry name" value="SM22CALPONIN"/>
</dbReference>
<dbReference type="PRINTS" id="PR00890">
    <property type="entry name" value="TRANSGELIN"/>
</dbReference>
<feature type="disulfide bond" evidence="11">
    <location>
        <begin position="711"/>
        <end position="726"/>
    </location>
</feature>
<feature type="transmembrane region" description="Helical" evidence="13">
    <location>
        <begin position="1015"/>
        <end position="1042"/>
    </location>
</feature>
<evidence type="ECO:0000259" key="14">
    <source>
        <dbReference type="PROSITE" id="PS01180"/>
    </source>
</evidence>
<feature type="transmembrane region" description="Helical" evidence="13">
    <location>
        <begin position="299"/>
        <end position="321"/>
    </location>
</feature>
<feature type="domain" description="Peptidase S1" evidence="17">
    <location>
        <begin position="814"/>
        <end position="1083"/>
    </location>
</feature>
<dbReference type="FunFam" id="1.10.418.10:FF:000039">
    <property type="entry name" value="Transgelin"/>
    <property type="match status" value="1"/>
</dbReference>
<feature type="domain" description="CUB" evidence="14">
    <location>
        <begin position="573"/>
        <end position="650"/>
    </location>
</feature>
<evidence type="ECO:0000259" key="16">
    <source>
        <dbReference type="PROSITE" id="PS50024"/>
    </source>
</evidence>
<protein>
    <recommendedName>
        <fullName evidence="20">Transmembrane protease serine 7</fullName>
    </recommendedName>
</protein>
<keyword evidence="7 13" id="KW-0472">Membrane</keyword>
<evidence type="ECO:0000256" key="7">
    <source>
        <dbReference type="ARBA" id="ARBA00023136"/>
    </source>
</evidence>
<dbReference type="InterPro" id="IPR000557">
    <property type="entry name" value="Calponin_repeat"/>
</dbReference>
<dbReference type="InterPro" id="IPR001715">
    <property type="entry name" value="CH_dom"/>
</dbReference>
<sequence length="1178" mass="132478">MRAQNSFAFAASVELREMANRGPSYGLSREVQEKIEQKYDADLENKLVDWVILQCAEDIEHPPPGRAHFQKWLMDGTVLCKLINSLYPPGQEPIPKISESKMAFKQMEQISQFLKAAEIYGVRTTDIFQTVDLWEGKDMAAVQRTLMALGSVAVTKDDGCYRGEPSWFHRKAQQNRRGFSEEQLRQGQNVIGLQMGSNKGASQAGMTGKLFCGSHKGSNVLSRRPSDPLTTTEHLKMDKENRNISSKAVDVNISNISVQVISAPGKLPGRRPPRKPISRAKPKKQLKKKAPFWNTQNKIVLFTVFLFILAVIAWTLLWLYISETESRDAFYFAGMFRITNIEFLPEYRQKESREFLSVAQTVQQVINLVYTTSAFSEFYKQSVVADVSNNKGGLLVHFWLVFVMPHAKGHIFCEDCVAAILKDSIQTSIINRTSVGSLQGLAVDMDSVVLNDKGCSQDFYADHLSLRYPLEISTTSGRLRCHFKLVAIVGHLIRLSIESVQIEADSCVTNSLTIYDSLLPIRSTILYRICEPIRTLKSFVSTNNLMLVTFKSPQVWRLSGIRAYFEVIPEQKCENTVLVKEITGFEGKISSPYYPSYYPPKCKCIWKFQSPLSTLGIALKFHNYSITKKSMKGCDHGWWEINEHMYCGSYMDHQTIFRVPSPLVHVQLQCSSRLSDKPLLVEYGSYNISQPCPVGSFRCSSGLCVPQAQRCDGVNDCFDESDELFCVTLKPACNASSFRQHSPLICDGFQDCEDGQDEQNCTHSIPCNDRTFKCGNDVCIRKQNAKCDGNMDCPDRTDEEGCRCTSSSPTLHRIIGGTDTQEGGWPWQVSLHFVGSAYCGASVISREWLLSAAHCFHGSRLSDPTPWTAHLGMYVQGNAKFVSPVRRIVVHEYYNSQTFDYDIALLQLSVAWPETLKQLIQPICIPPAGQKVRSGEKCWVTGWGRRHEADNKGSPVLQQAEVELIDQTLCVSTYGIVTSRMFCAGVMSGKKDACRADKESPWSSCNKKLIGKCKLWMVLASVFLSFILVIIISLCLTGVTYIDEDENEILDLSSNETFSVMLKIPEECVSEEELPDMVKKRVTHVYTDSPALNRYFTSVEVMDISGENATIIFHLHFRVPPEDASFMKYVMSEEFVLGVLQQNFHDQNIAGCETLGLDPGSLCFYDKLSTSGKQSCDE</sequence>
<keyword evidence="6 13" id="KW-1133">Transmembrane helix</keyword>
<evidence type="ECO:0000256" key="4">
    <source>
        <dbReference type="ARBA" id="ARBA00022737"/>
    </source>
</evidence>
<dbReference type="InterPro" id="IPR000859">
    <property type="entry name" value="CUB_dom"/>
</dbReference>
<dbReference type="SMART" id="SM00033">
    <property type="entry name" value="CH"/>
    <property type="match status" value="1"/>
</dbReference>
<dbReference type="Gene3D" id="2.40.10.10">
    <property type="entry name" value="Trypsin-like serine proteases"/>
    <property type="match status" value="2"/>
</dbReference>
<dbReference type="AlphaFoldDB" id="A0A836D8I0"/>
<dbReference type="PROSITE" id="PS01180">
    <property type="entry name" value="CUB"/>
    <property type="match status" value="2"/>
</dbReference>
<keyword evidence="10" id="KW-0325">Glycoprotein</keyword>
<feature type="disulfide bond" evidence="11">
    <location>
        <begin position="787"/>
        <end position="802"/>
    </location>
</feature>
<dbReference type="SMART" id="SM00192">
    <property type="entry name" value="LDLa"/>
    <property type="match status" value="3"/>
</dbReference>
<feature type="region of interest" description="Disordered" evidence="12">
    <location>
        <begin position="263"/>
        <end position="288"/>
    </location>
</feature>
<dbReference type="FunFam" id="2.60.120.290:FF:000040">
    <property type="entry name" value="Transmembrane serine protease 7"/>
    <property type="match status" value="1"/>
</dbReference>
<dbReference type="FunFam" id="2.40.10.10:FF:000007">
    <property type="entry name" value="Transmembrane serine protease 7"/>
    <property type="match status" value="1"/>
</dbReference>
<dbReference type="CDD" id="cd00041">
    <property type="entry name" value="CUB"/>
    <property type="match status" value="1"/>
</dbReference>
<dbReference type="InterPro" id="IPR018114">
    <property type="entry name" value="TRYPSIN_HIS"/>
</dbReference>
<dbReference type="Pfam" id="PF00307">
    <property type="entry name" value="CH"/>
    <property type="match status" value="1"/>
</dbReference>
<dbReference type="Pfam" id="PF01390">
    <property type="entry name" value="SEA"/>
    <property type="match status" value="1"/>
</dbReference>
<dbReference type="FunFam" id="3.30.70.960:FF:000005">
    <property type="entry name" value="transmembrane protease serine 7"/>
    <property type="match status" value="1"/>
</dbReference>
<evidence type="ECO:0000256" key="13">
    <source>
        <dbReference type="SAM" id="Phobius"/>
    </source>
</evidence>
<dbReference type="Pfam" id="PF00402">
    <property type="entry name" value="Calponin"/>
    <property type="match status" value="1"/>
</dbReference>
<dbReference type="Pfam" id="PF00431">
    <property type="entry name" value="CUB"/>
    <property type="match status" value="2"/>
</dbReference>
<dbReference type="FunFam" id="2.60.120.290:FF:000033">
    <property type="entry name" value="Transmembrane protease serine 7"/>
    <property type="match status" value="1"/>
</dbReference>
<feature type="compositionally biased region" description="Basic residues" evidence="12">
    <location>
        <begin position="268"/>
        <end position="288"/>
    </location>
</feature>
<feature type="domain" description="SEA" evidence="16">
    <location>
        <begin position="328"/>
        <end position="455"/>
    </location>
</feature>
<dbReference type="Pfam" id="PF00089">
    <property type="entry name" value="Trypsin"/>
    <property type="match status" value="1"/>
</dbReference>
<dbReference type="PANTHER" id="PTHR14636:SF1">
    <property type="entry name" value="TPA-INDUCED TRANSMEMBRANE PROTEIN"/>
    <property type="match status" value="1"/>
</dbReference>
<evidence type="ECO:0000256" key="9">
    <source>
        <dbReference type="ARBA" id="ARBA00023157"/>
    </source>
</evidence>
<evidence type="ECO:0000259" key="17">
    <source>
        <dbReference type="PROSITE" id="PS50240"/>
    </source>
</evidence>
<dbReference type="CDD" id="cd00190">
    <property type="entry name" value="Tryp_SPc"/>
    <property type="match status" value="1"/>
</dbReference>
<dbReference type="SUPFAM" id="SSF47576">
    <property type="entry name" value="Calponin-homology domain, CH-domain"/>
    <property type="match status" value="1"/>
</dbReference>
<dbReference type="SMART" id="SM00042">
    <property type="entry name" value="CUB"/>
    <property type="match status" value="2"/>
</dbReference>
<dbReference type="EMBL" id="JAEMGP010000001">
    <property type="protein sequence ID" value="KAG5215779.1"/>
    <property type="molecule type" value="Genomic_DNA"/>
</dbReference>
<dbReference type="InterPro" id="IPR023415">
    <property type="entry name" value="LDLR_class-A_CS"/>
</dbReference>
<keyword evidence="4" id="KW-0677">Repeat</keyword>
<dbReference type="InterPro" id="IPR036872">
    <property type="entry name" value="CH_dom_sf"/>
</dbReference>
<evidence type="ECO:0000256" key="10">
    <source>
        <dbReference type="ARBA" id="ARBA00023180"/>
    </source>
</evidence>
<dbReference type="InterPro" id="IPR009003">
    <property type="entry name" value="Peptidase_S1_PA"/>
</dbReference>
<name>A0A836D8I0_SHEEP</name>
<dbReference type="SUPFAM" id="SSF49854">
    <property type="entry name" value="Spermadhesin, CUB domain"/>
    <property type="match status" value="2"/>
</dbReference>
<dbReference type="Gene3D" id="1.10.418.10">
    <property type="entry name" value="Calponin-like domain"/>
    <property type="match status" value="1"/>
</dbReference>
<dbReference type="InterPro" id="IPR035914">
    <property type="entry name" value="Sperma_CUB_dom_sf"/>
</dbReference>
<dbReference type="GO" id="GO:0004252">
    <property type="term" value="F:serine-type endopeptidase activity"/>
    <property type="evidence" value="ECO:0007669"/>
    <property type="project" value="InterPro"/>
</dbReference>
<accession>A0A836D8I0</accession>
<dbReference type="PROSITE" id="PS00134">
    <property type="entry name" value="TRYPSIN_HIS"/>
    <property type="match status" value="1"/>
</dbReference>
<comment type="similarity">
    <text evidence="2">Belongs to the calponin family.</text>
</comment>
<evidence type="ECO:0000313" key="18">
    <source>
        <dbReference type="EMBL" id="KAG5215779.1"/>
    </source>
</evidence>
<dbReference type="PROSITE" id="PS50240">
    <property type="entry name" value="TRYPSIN_DOM"/>
    <property type="match status" value="1"/>
</dbReference>
<dbReference type="SUPFAM" id="SSF50494">
    <property type="entry name" value="Trypsin-like serine proteases"/>
    <property type="match status" value="1"/>
</dbReference>
<organism evidence="18 19">
    <name type="scientific">Ovis aries</name>
    <name type="common">Sheep</name>
    <dbReference type="NCBI Taxonomy" id="9940"/>
    <lineage>
        <taxon>Eukaryota</taxon>
        <taxon>Metazoa</taxon>
        <taxon>Chordata</taxon>
        <taxon>Craniata</taxon>
        <taxon>Vertebrata</taxon>
        <taxon>Euteleostomi</taxon>
        <taxon>Mammalia</taxon>
        <taxon>Eutheria</taxon>
        <taxon>Laurasiatheria</taxon>
        <taxon>Artiodactyla</taxon>
        <taxon>Ruminantia</taxon>
        <taxon>Pecora</taxon>
        <taxon>Bovidae</taxon>
        <taxon>Caprinae</taxon>
        <taxon>Ovis</taxon>
    </lineage>
</organism>
<dbReference type="InterPro" id="IPR043504">
    <property type="entry name" value="Peptidase_S1_PA_chymotrypsin"/>
</dbReference>
<dbReference type="SMART" id="SM00020">
    <property type="entry name" value="Tryp_SPc"/>
    <property type="match status" value="1"/>
</dbReference>
<feature type="disulfide bond" evidence="11">
    <location>
        <begin position="767"/>
        <end position="779"/>
    </location>
</feature>
<keyword evidence="3 13" id="KW-0812">Transmembrane</keyword>
<dbReference type="Gene3D" id="3.30.70.960">
    <property type="entry name" value="SEA domain"/>
    <property type="match status" value="1"/>
</dbReference>